<accession>A0A382NRK7</accession>
<gene>
    <name evidence="1" type="ORF">METZ01_LOCUS316580</name>
</gene>
<sequence length="100" mass="11227">MNSSSHPILIELSQQLPETSKACKYIQGAESFSQVVTQAQEEFSCLSDLDADWGNGFSGRTQLAQNGYDNWLKDMEEDDRLRLMGALKLIIELAEELAEE</sequence>
<reference evidence="1" key="1">
    <citation type="submission" date="2018-05" db="EMBL/GenBank/DDBJ databases">
        <authorList>
            <person name="Lanie J.A."/>
            <person name="Ng W.-L."/>
            <person name="Kazmierczak K.M."/>
            <person name="Andrzejewski T.M."/>
            <person name="Davidsen T.M."/>
            <person name="Wayne K.J."/>
            <person name="Tettelin H."/>
            <person name="Glass J.I."/>
            <person name="Rusch D."/>
            <person name="Podicherti R."/>
            <person name="Tsui H.-C.T."/>
            <person name="Winkler M.E."/>
        </authorList>
    </citation>
    <scope>NUCLEOTIDE SEQUENCE</scope>
</reference>
<organism evidence="1">
    <name type="scientific">marine metagenome</name>
    <dbReference type="NCBI Taxonomy" id="408172"/>
    <lineage>
        <taxon>unclassified sequences</taxon>
        <taxon>metagenomes</taxon>
        <taxon>ecological metagenomes</taxon>
    </lineage>
</organism>
<dbReference type="AlphaFoldDB" id="A0A382NRK7"/>
<dbReference type="EMBL" id="UINC01102253">
    <property type="protein sequence ID" value="SVC63726.1"/>
    <property type="molecule type" value="Genomic_DNA"/>
</dbReference>
<name>A0A382NRK7_9ZZZZ</name>
<evidence type="ECO:0000313" key="1">
    <source>
        <dbReference type="EMBL" id="SVC63726.1"/>
    </source>
</evidence>
<protein>
    <submittedName>
        <fullName evidence="1">Uncharacterized protein</fullName>
    </submittedName>
</protein>
<proteinExistence type="predicted"/>